<dbReference type="PROSITE" id="PS01186">
    <property type="entry name" value="EGF_2"/>
    <property type="match status" value="2"/>
</dbReference>
<comment type="subcellular location">
    <subcellularLocation>
        <location evidence="1">Membrane</location>
    </subcellularLocation>
</comment>
<dbReference type="InterPro" id="IPR049883">
    <property type="entry name" value="NOTCH1_EGF-like"/>
</dbReference>
<dbReference type="PROSITE" id="PS50026">
    <property type="entry name" value="EGF_3"/>
    <property type="match status" value="2"/>
</dbReference>
<dbReference type="PANTHER" id="PTHR13802">
    <property type="entry name" value="MUCIN 4-RELATED"/>
    <property type="match status" value="1"/>
</dbReference>
<dbReference type="InterPro" id="IPR018097">
    <property type="entry name" value="EGF_Ca-bd_CS"/>
</dbReference>
<keyword evidence="2 9" id="KW-0245">EGF-like domain</keyword>
<gene>
    <name evidence="15" type="primary">si:ch73-105b23.6</name>
</gene>
<dbReference type="SUPFAM" id="SSF57196">
    <property type="entry name" value="EGF/Laminin"/>
    <property type="match status" value="1"/>
</dbReference>
<dbReference type="SMART" id="SM00181">
    <property type="entry name" value="EGF"/>
    <property type="match status" value="5"/>
</dbReference>
<dbReference type="Proteomes" id="UP000515161">
    <property type="component" value="Unplaced"/>
</dbReference>
<dbReference type="GO" id="GO:0005509">
    <property type="term" value="F:calcium ion binding"/>
    <property type="evidence" value="ECO:0007669"/>
    <property type="project" value="InterPro"/>
</dbReference>
<keyword evidence="8 9" id="KW-1015">Disulfide bond</keyword>
<comment type="caution">
    <text evidence="9">Lacks conserved residue(s) required for the propagation of feature annotation.</text>
</comment>
<evidence type="ECO:0000256" key="6">
    <source>
        <dbReference type="ARBA" id="ARBA00022989"/>
    </source>
</evidence>
<feature type="region of interest" description="Disordered" evidence="10">
    <location>
        <begin position="1"/>
        <end position="26"/>
    </location>
</feature>
<dbReference type="InterPro" id="IPR013783">
    <property type="entry name" value="Ig-like_fold"/>
</dbReference>
<dbReference type="Pfam" id="PF00094">
    <property type="entry name" value="VWD"/>
    <property type="match status" value="1"/>
</dbReference>
<dbReference type="Pfam" id="PF23263">
    <property type="entry name" value="C8-3_MUC4"/>
    <property type="match status" value="1"/>
</dbReference>
<reference evidence="15" key="1">
    <citation type="submission" date="2025-08" db="UniProtKB">
        <authorList>
            <consortium name="RefSeq"/>
        </authorList>
    </citation>
    <scope>IDENTIFICATION</scope>
</reference>
<feature type="transmembrane region" description="Helical" evidence="11">
    <location>
        <begin position="768"/>
        <end position="792"/>
    </location>
</feature>
<dbReference type="GO" id="GO:0016020">
    <property type="term" value="C:membrane"/>
    <property type="evidence" value="ECO:0007669"/>
    <property type="project" value="UniProtKB-SubCell"/>
</dbReference>
<dbReference type="PROSITE" id="PS00010">
    <property type="entry name" value="ASX_HYDROXYL"/>
    <property type="match status" value="1"/>
</dbReference>
<dbReference type="PROSITE" id="PS00022">
    <property type="entry name" value="EGF_1"/>
    <property type="match status" value="1"/>
</dbReference>
<dbReference type="PROSITE" id="PS51233">
    <property type="entry name" value="VWFD"/>
    <property type="match status" value="1"/>
</dbReference>
<evidence type="ECO:0000259" key="12">
    <source>
        <dbReference type="PROSITE" id="PS50026"/>
    </source>
</evidence>
<dbReference type="SUPFAM" id="SSF57184">
    <property type="entry name" value="Growth factor receptor domain"/>
    <property type="match status" value="1"/>
</dbReference>
<dbReference type="PROSITE" id="PS01187">
    <property type="entry name" value="EGF_CA"/>
    <property type="match status" value="1"/>
</dbReference>
<evidence type="ECO:0000259" key="13">
    <source>
        <dbReference type="PROSITE" id="PS51233"/>
    </source>
</evidence>
<accession>A0A6P8UV37</accession>
<keyword evidence="14" id="KW-1185">Reference proteome</keyword>
<keyword evidence="6 11" id="KW-1133">Transmembrane helix</keyword>
<protein>
    <submittedName>
        <fullName evidence="15">Mucin-like protein isoform X1</fullName>
    </submittedName>
</protein>
<dbReference type="Gene3D" id="2.60.40.10">
    <property type="entry name" value="Immunoglobulins"/>
    <property type="match status" value="1"/>
</dbReference>
<evidence type="ECO:0000256" key="9">
    <source>
        <dbReference type="PROSITE-ProRule" id="PRU00076"/>
    </source>
</evidence>
<evidence type="ECO:0000256" key="3">
    <source>
        <dbReference type="ARBA" id="ARBA00022692"/>
    </source>
</evidence>
<dbReference type="GO" id="GO:0005176">
    <property type="term" value="F:ErbB-2 class receptor binding"/>
    <property type="evidence" value="ECO:0007669"/>
    <property type="project" value="TreeGrafter"/>
</dbReference>
<keyword evidence="4" id="KW-0732">Signal</keyword>
<dbReference type="OrthoDB" id="4405280at2759"/>
<dbReference type="Gene3D" id="2.10.25.10">
    <property type="entry name" value="Laminin"/>
    <property type="match status" value="4"/>
</dbReference>
<dbReference type="Pfam" id="PF07645">
    <property type="entry name" value="EGF_CA"/>
    <property type="match status" value="2"/>
</dbReference>
<dbReference type="CDD" id="cd00053">
    <property type="entry name" value="EGF"/>
    <property type="match status" value="1"/>
</dbReference>
<dbReference type="InterPro" id="IPR000152">
    <property type="entry name" value="EGF-type_Asp/Asn_hydroxyl_site"/>
</dbReference>
<dbReference type="InterPro" id="IPR056619">
    <property type="entry name" value="C8-3_MUC4"/>
</dbReference>
<name>A0A6P8UV37_GYMAC</name>
<dbReference type="InterPro" id="IPR051495">
    <property type="entry name" value="Epithelial_Barrier/Signaling"/>
</dbReference>
<dbReference type="InterPro" id="IPR009030">
    <property type="entry name" value="Growth_fac_rcpt_cys_sf"/>
</dbReference>
<feature type="domain" description="EGF-like" evidence="12">
    <location>
        <begin position="540"/>
        <end position="581"/>
    </location>
</feature>
<dbReference type="CDD" id="cd00054">
    <property type="entry name" value="EGF_CA"/>
    <property type="match status" value="2"/>
</dbReference>
<feature type="domain" description="EGF-like" evidence="12">
    <location>
        <begin position="450"/>
        <end position="493"/>
    </location>
</feature>
<dbReference type="SMART" id="SM00179">
    <property type="entry name" value="EGF_CA"/>
    <property type="match status" value="3"/>
</dbReference>
<dbReference type="SMART" id="SM00216">
    <property type="entry name" value="VWD"/>
    <property type="match status" value="1"/>
</dbReference>
<evidence type="ECO:0000256" key="11">
    <source>
        <dbReference type="SAM" id="Phobius"/>
    </source>
</evidence>
<proteinExistence type="predicted"/>
<dbReference type="InterPro" id="IPR024731">
    <property type="entry name" value="NELL2-like_EGF"/>
</dbReference>
<dbReference type="InterPro" id="IPR001846">
    <property type="entry name" value="VWF_type-D"/>
</dbReference>
<dbReference type="InterPro" id="IPR001881">
    <property type="entry name" value="EGF-like_Ca-bd_dom"/>
</dbReference>
<evidence type="ECO:0000256" key="10">
    <source>
        <dbReference type="SAM" id="MobiDB-lite"/>
    </source>
</evidence>
<evidence type="ECO:0000256" key="4">
    <source>
        <dbReference type="ARBA" id="ARBA00022729"/>
    </source>
</evidence>
<evidence type="ECO:0000256" key="5">
    <source>
        <dbReference type="ARBA" id="ARBA00022737"/>
    </source>
</evidence>
<evidence type="ECO:0000256" key="2">
    <source>
        <dbReference type="ARBA" id="ARBA00022536"/>
    </source>
</evidence>
<dbReference type="InterPro" id="IPR000742">
    <property type="entry name" value="EGF"/>
</dbReference>
<feature type="disulfide bond" evidence="9">
    <location>
        <begin position="483"/>
        <end position="492"/>
    </location>
</feature>
<feature type="domain" description="VWFD" evidence="13">
    <location>
        <begin position="92"/>
        <end position="296"/>
    </location>
</feature>
<keyword evidence="3 11" id="KW-0812">Transmembrane</keyword>
<evidence type="ECO:0000313" key="15">
    <source>
        <dbReference type="RefSeq" id="XP_034080821.1"/>
    </source>
</evidence>
<evidence type="ECO:0000256" key="1">
    <source>
        <dbReference type="ARBA" id="ARBA00004370"/>
    </source>
</evidence>
<organism evidence="14 15">
    <name type="scientific">Gymnodraco acuticeps</name>
    <name type="common">Antarctic dragonfish</name>
    <dbReference type="NCBI Taxonomy" id="8218"/>
    <lineage>
        <taxon>Eukaryota</taxon>
        <taxon>Metazoa</taxon>
        <taxon>Chordata</taxon>
        <taxon>Craniata</taxon>
        <taxon>Vertebrata</taxon>
        <taxon>Euteleostomi</taxon>
        <taxon>Actinopterygii</taxon>
        <taxon>Neopterygii</taxon>
        <taxon>Teleostei</taxon>
        <taxon>Neoteleostei</taxon>
        <taxon>Acanthomorphata</taxon>
        <taxon>Eupercaria</taxon>
        <taxon>Perciformes</taxon>
        <taxon>Notothenioidei</taxon>
        <taxon>Bathydraconidae</taxon>
        <taxon>Gymnodraco</taxon>
    </lineage>
</organism>
<dbReference type="RefSeq" id="XP_034080821.1">
    <property type="nucleotide sequence ID" value="XM_034224930.1"/>
</dbReference>
<dbReference type="InParanoid" id="A0A6P8UV37"/>
<keyword evidence="7 11" id="KW-0472">Membrane</keyword>
<sequence length="848" mass="92914">MEKFSKMGVKQESSDEEEDGACGWSKDMSREFMSAREARERLRESAVKMARDAGMSPSSAAYRAISKLDVNNNGGAHQPAAAAAGSVKTPKYSAMVYGSLHFITFDGTEFSFQALGEFVILRLSSSSGSNIFTLQGQTVKLHTDAKGIIEVPVMVRMAAFHQGIGKIEWRCAEKGDGLQLFVDDANVPVTVGVVHMGERDFAVRCVSVSRCAAVYAGGLHVVVWREAHNQLAVMVEVPQTFYNRTVGLMGQWSSNRSDDFLMSDGRLVPSLDLYPPSEAKLHDFGLSWAVPVPESLLFSPPPLAPLQPASSQQLLESLSPAEVEELRRTCKGSMQCVHDTIATGSSDLGQRTLAAKNQYQNLALVYGNMPPIVTEPTVIGCKVNFTVNVQFVAQDPNGDPITYSLLHPRPPRTSIGSRDGFLTWMPLTTQPVQLTIRVSDGLSSSLFTPILHVCNCLNGGTCQYESVTENLQQGTFQVVGCLCPKGFSGKFCEKTSDVCKGKPCFRGVQCQSETEPGQFTCGECPKNAVSGGKQGYKCFEHDMCSPPFPFPCHKDADCLSTKQNFTCTCKPGFTGDGRNCTDVDECAELATCPNAKFECKNTPGSVECFCRYKKTRDTDGCGDLANPPGGNVFNVSVVWVPNRSDGLKQLVDILSMGFQNKFYNASKKDPAQGCPPGVAEYRINMSSDTPHWYIRDYMARVSSHYNMRGIEVDDLDECKAKEVVCVYPALCTNTYGGYRCVCNGTMDVEKSQSCVLDREPVKQVETDLVLGLVLGIGIPLLLLLLLAALACFCCSKKTATGELPHMVPNHIQEQYNPPPFNYSDPALHYITHCSPRILDNYTPRQRYR</sequence>
<dbReference type="GeneID" id="117551858"/>
<evidence type="ECO:0000256" key="7">
    <source>
        <dbReference type="ARBA" id="ARBA00023136"/>
    </source>
</evidence>
<evidence type="ECO:0000256" key="8">
    <source>
        <dbReference type="ARBA" id="ARBA00023157"/>
    </source>
</evidence>
<dbReference type="AlphaFoldDB" id="A0A6P8UV37"/>
<dbReference type="Pfam" id="PF12947">
    <property type="entry name" value="EGF_3"/>
    <property type="match status" value="1"/>
</dbReference>
<evidence type="ECO:0000313" key="14">
    <source>
        <dbReference type="Proteomes" id="UP000515161"/>
    </source>
</evidence>
<keyword evidence="5" id="KW-0677">Repeat</keyword>
<dbReference type="PANTHER" id="PTHR13802:SF52">
    <property type="entry name" value="MUCIN-4"/>
    <property type="match status" value="1"/>
</dbReference>
<dbReference type="KEGG" id="gacu:117551858"/>